<dbReference type="Proteomes" id="UP001174209">
    <property type="component" value="Unassembled WGS sequence"/>
</dbReference>
<comment type="caution">
    <text evidence="1">The sequence shown here is derived from an EMBL/GenBank/DDBJ whole genome shotgun (WGS) entry which is preliminary data.</text>
</comment>
<proteinExistence type="predicted"/>
<evidence type="ECO:0000313" key="2">
    <source>
        <dbReference type="Proteomes" id="UP001174209"/>
    </source>
</evidence>
<evidence type="ECO:0000313" key="1">
    <source>
        <dbReference type="EMBL" id="MDN4611794.1"/>
    </source>
</evidence>
<sequence>MSDAYESQVDGRMHLAEHALEKVIERDISPAELAEALSRLNRIYLQAGCRSHPIGKVRRGTGPFNCRQKHSLLGLIGPWQPCATATTVQATGTAVGWDRPEVKRDRKPEAQRAWFRTLGRTEGWLS</sequence>
<name>A0ABT8K363_9MICC</name>
<gene>
    <name evidence="1" type="ORF">P5G52_13065</name>
</gene>
<protein>
    <submittedName>
        <fullName evidence="1">Uncharacterized protein</fullName>
    </submittedName>
</protein>
<dbReference type="EMBL" id="JAROCG010000001">
    <property type="protein sequence ID" value="MDN4611794.1"/>
    <property type="molecule type" value="Genomic_DNA"/>
</dbReference>
<dbReference type="RefSeq" id="WP_301228008.1">
    <property type="nucleotide sequence ID" value="NZ_JAROCG010000001.1"/>
</dbReference>
<accession>A0ABT8K363</accession>
<organism evidence="1 2">
    <name type="scientific">Arthrobacter burdickii</name>
    <dbReference type="NCBI Taxonomy" id="3035920"/>
    <lineage>
        <taxon>Bacteria</taxon>
        <taxon>Bacillati</taxon>
        <taxon>Actinomycetota</taxon>
        <taxon>Actinomycetes</taxon>
        <taxon>Micrococcales</taxon>
        <taxon>Micrococcaceae</taxon>
        <taxon>Arthrobacter</taxon>
    </lineage>
</organism>
<reference evidence="1" key="1">
    <citation type="submission" date="2023-06" db="EMBL/GenBank/DDBJ databases">
        <title>MT1 and MT2 Draft Genomes of Novel Species.</title>
        <authorList>
            <person name="Venkateswaran K."/>
        </authorList>
    </citation>
    <scope>NUCLEOTIDE SEQUENCE</scope>
    <source>
        <strain evidence="1">IIF3SC-B10</strain>
    </source>
</reference>
<keyword evidence="2" id="KW-1185">Reference proteome</keyword>